<keyword evidence="5 9" id="KW-0472">Membrane</keyword>
<dbReference type="RefSeq" id="XP_032124293.1">
    <property type="nucleotide sequence ID" value="XM_032268402.1"/>
</dbReference>
<evidence type="ECO:0000256" key="4">
    <source>
        <dbReference type="ARBA" id="ARBA00022989"/>
    </source>
</evidence>
<keyword evidence="10" id="KW-1185">Reference proteome</keyword>
<evidence type="ECO:0000256" key="2">
    <source>
        <dbReference type="ARBA" id="ARBA00006840"/>
    </source>
</evidence>
<dbReference type="InterPro" id="IPR008952">
    <property type="entry name" value="Tetraspanin_EC2_sf"/>
</dbReference>
<proteinExistence type="inferred from homology"/>
<reference evidence="11" key="1">
    <citation type="submission" date="2025-08" db="UniProtKB">
        <authorList>
            <consortium name="RefSeq"/>
        </authorList>
    </citation>
    <scope>IDENTIFICATION</scope>
    <source>
        <tissue evidence="11">Blood</tissue>
    </source>
</reference>
<protein>
    <recommendedName>
        <fullName evidence="6">Tetraspanin-32</fullName>
    </recommendedName>
    <alternativeName>
        <fullName evidence="7">Protein Phemx</fullName>
    </alternativeName>
</protein>
<dbReference type="GO" id="GO:0016020">
    <property type="term" value="C:membrane"/>
    <property type="evidence" value="ECO:0007669"/>
    <property type="project" value="UniProtKB-SubCell"/>
</dbReference>
<evidence type="ECO:0000256" key="8">
    <source>
        <dbReference type="SAM" id="MobiDB-lite"/>
    </source>
</evidence>
<dbReference type="CTD" id="10077"/>
<evidence type="ECO:0000256" key="5">
    <source>
        <dbReference type="ARBA" id="ARBA00023136"/>
    </source>
</evidence>
<feature type="transmembrane region" description="Helical" evidence="9">
    <location>
        <begin position="57"/>
        <end position="78"/>
    </location>
</feature>
<feature type="transmembrane region" description="Helical" evidence="9">
    <location>
        <begin position="201"/>
        <end position="223"/>
    </location>
</feature>
<dbReference type="GO" id="GO:0023052">
    <property type="term" value="P:signaling"/>
    <property type="evidence" value="ECO:0007669"/>
    <property type="project" value="UniProtKB-ARBA"/>
</dbReference>
<evidence type="ECO:0000256" key="6">
    <source>
        <dbReference type="ARBA" id="ARBA00073350"/>
    </source>
</evidence>
<comment type="similarity">
    <text evidence="2">Belongs to the tetraspanin (TM4SF) family.</text>
</comment>
<feature type="region of interest" description="Disordered" evidence="8">
    <location>
        <begin position="246"/>
        <end position="269"/>
    </location>
</feature>
<evidence type="ECO:0000313" key="10">
    <source>
        <dbReference type="Proteomes" id="UP000504640"/>
    </source>
</evidence>
<dbReference type="FunFam" id="1.10.1450.10:FF:000022">
    <property type="entry name" value="Tetraspanin 32"/>
    <property type="match status" value="1"/>
</dbReference>
<dbReference type="InterPro" id="IPR018499">
    <property type="entry name" value="Tetraspanin/Peripherin"/>
</dbReference>
<evidence type="ECO:0000313" key="11">
    <source>
        <dbReference type="RefSeq" id="XP_032124293.1"/>
    </source>
</evidence>
<dbReference type="CDD" id="cd03153">
    <property type="entry name" value="PHEMX_like_LEL"/>
    <property type="match status" value="1"/>
</dbReference>
<evidence type="ECO:0000256" key="1">
    <source>
        <dbReference type="ARBA" id="ARBA00004141"/>
    </source>
</evidence>
<dbReference type="Gene3D" id="1.10.1450.10">
    <property type="entry name" value="Tetraspanin"/>
    <property type="match status" value="1"/>
</dbReference>
<name>A0A6J3H194_SAPAP</name>
<feature type="region of interest" description="Disordered" evidence="8">
    <location>
        <begin position="288"/>
        <end position="331"/>
    </location>
</feature>
<dbReference type="GeneID" id="116543088"/>
<comment type="subcellular location">
    <subcellularLocation>
        <location evidence="1">Membrane</location>
        <topology evidence="1">Multi-pass membrane protein</topology>
    </subcellularLocation>
</comment>
<accession>A0A6J3H194</accession>
<evidence type="ECO:0000256" key="9">
    <source>
        <dbReference type="SAM" id="Phobius"/>
    </source>
</evidence>
<sequence>MGPWSRVRVAKCQMLVTCFFVLLLGLSVATTVALTYFGAHFAVIRQASLEKNPYQAVHRWVLSVGSSLVGLLTLGAVLSAAATVREAQGLMAGGFLCFALAFCAQVQVVFWRLHSPTQVEDAMLDTYDLVYEQAVKGTSQVRWQELVAIQDTFLCCGKRSPFSRLGNTEADLCQGEQAAREDCLQGIWSFLRTHQQVTSSLTTIGLALTVCALLLSSFLWLAIHSGCSLDRKGRYTLAPRACGHQPQEPSLLRRSQGRPARYPHPEADAIGPRGCSGRLQWLQDKDSVPQPLSQHLTAHRSEDTPTVSPHGRVQAVSRGGSESPAREPGSIGNRFGYFTKSLCGNRLGASTEEVTLEGAAQGRLQDPGGPCPAGLHPDTSHAGFPCCVRSGTDVRTASSTRL</sequence>
<dbReference type="SUPFAM" id="SSF48652">
    <property type="entry name" value="Tetraspanin"/>
    <property type="match status" value="1"/>
</dbReference>
<gene>
    <name evidence="11" type="primary">TSPAN32</name>
</gene>
<keyword evidence="4 9" id="KW-1133">Transmembrane helix</keyword>
<dbReference type="InterPro" id="IPR042782">
    <property type="entry name" value="PHEMX_LEL"/>
</dbReference>
<dbReference type="AlphaFoldDB" id="A0A6J3H194"/>
<dbReference type="GO" id="GO:0007154">
    <property type="term" value="P:cell communication"/>
    <property type="evidence" value="ECO:0007669"/>
    <property type="project" value="UniProtKB-ARBA"/>
</dbReference>
<feature type="transmembrane region" description="Helical" evidence="9">
    <location>
        <begin position="90"/>
        <end position="113"/>
    </location>
</feature>
<evidence type="ECO:0000256" key="3">
    <source>
        <dbReference type="ARBA" id="ARBA00022692"/>
    </source>
</evidence>
<evidence type="ECO:0000256" key="7">
    <source>
        <dbReference type="ARBA" id="ARBA00077406"/>
    </source>
</evidence>
<dbReference type="Pfam" id="PF00335">
    <property type="entry name" value="Tetraspanin"/>
    <property type="match status" value="1"/>
</dbReference>
<keyword evidence="3 9" id="KW-0812">Transmembrane</keyword>
<dbReference type="Proteomes" id="UP000504640">
    <property type="component" value="Unplaced"/>
</dbReference>
<organism evidence="10 11">
    <name type="scientific">Sapajus apella</name>
    <name type="common">Brown-capped capuchin</name>
    <name type="synonym">Cebus apella</name>
    <dbReference type="NCBI Taxonomy" id="9515"/>
    <lineage>
        <taxon>Eukaryota</taxon>
        <taxon>Metazoa</taxon>
        <taxon>Chordata</taxon>
        <taxon>Craniata</taxon>
        <taxon>Vertebrata</taxon>
        <taxon>Euteleostomi</taxon>
        <taxon>Mammalia</taxon>
        <taxon>Eutheria</taxon>
        <taxon>Euarchontoglires</taxon>
        <taxon>Primates</taxon>
        <taxon>Haplorrhini</taxon>
        <taxon>Platyrrhini</taxon>
        <taxon>Cebidae</taxon>
        <taxon>Cebinae</taxon>
        <taxon>Sapajus</taxon>
    </lineage>
</organism>